<dbReference type="InterPro" id="IPR051450">
    <property type="entry name" value="Gfo/Idh/MocA_Oxidoreductases"/>
</dbReference>
<dbReference type="OrthoDB" id="9793050at2"/>
<dbReference type="RefSeq" id="WP_063207996.1">
    <property type="nucleotide sequence ID" value="NZ_LUKD01000006.1"/>
</dbReference>
<evidence type="ECO:0000313" key="3">
    <source>
        <dbReference type="EMBL" id="KYG64173.1"/>
    </source>
</evidence>
<name>A0A162G2R1_BDEBC</name>
<dbReference type="SUPFAM" id="SSF51735">
    <property type="entry name" value="NAD(P)-binding Rossmann-fold domains"/>
    <property type="match status" value="1"/>
</dbReference>
<comment type="caution">
    <text evidence="3">The sequence shown here is derived from an EMBL/GenBank/DDBJ whole genome shotgun (WGS) entry which is preliminary data.</text>
</comment>
<dbReference type="Pfam" id="PF22725">
    <property type="entry name" value="GFO_IDH_MocA_C3"/>
    <property type="match status" value="1"/>
</dbReference>
<dbReference type="PANTHER" id="PTHR43377">
    <property type="entry name" value="BILIVERDIN REDUCTASE A"/>
    <property type="match status" value="1"/>
</dbReference>
<dbReference type="Gene3D" id="3.30.360.10">
    <property type="entry name" value="Dihydrodipicolinate Reductase, domain 2"/>
    <property type="match status" value="1"/>
</dbReference>
<dbReference type="Pfam" id="PF01408">
    <property type="entry name" value="GFO_IDH_MocA"/>
    <property type="match status" value="1"/>
</dbReference>
<organism evidence="3 4">
    <name type="scientific">Bdellovibrio bacteriovorus</name>
    <dbReference type="NCBI Taxonomy" id="959"/>
    <lineage>
        <taxon>Bacteria</taxon>
        <taxon>Pseudomonadati</taxon>
        <taxon>Bdellovibrionota</taxon>
        <taxon>Bdellovibrionia</taxon>
        <taxon>Bdellovibrionales</taxon>
        <taxon>Pseudobdellovibrionaceae</taxon>
        <taxon>Bdellovibrio</taxon>
    </lineage>
</organism>
<dbReference type="GO" id="GO:0000166">
    <property type="term" value="F:nucleotide binding"/>
    <property type="evidence" value="ECO:0007669"/>
    <property type="project" value="InterPro"/>
</dbReference>
<dbReference type="SUPFAM" id="SSF55347">
    <property type="entry name" value="Glyceraldehyde-3-phosphate dehydrogenase-like, C-terminal domain"/>
    <property type="match status" value="1"/>
</dbReference>
<dbReference type="Gene3D" id="3.40.50.720">
    <property type="entry name" value="NAD(P)-binding Rossmann-like Domain"/>
    <property type="match status" value="1"/>
</dbReference>
<feature type="domain" description="GFO/IDH/MocA-like oxidoreductase" evidence="2">
    <location>
        <begin position="130"/>
        <end position="239"/>
    </location>
</feature>
<reference evidence="3 4" key="1">
    <citation type="submission" date="2016-03" db="EMBL/GenBank/DDBJ databases">
        <authorList>
            <person name="Ploux O."/>
        </authorList>
    </citation>
    <scope>NUCLEOTIDE SEQUENCE [LARGE SCALE GENOMIC DNA]</scope>
    <source>
        <strain evidence="3 4">EC13</strain>
    </source>
</reference>
<evidence type="ECO:0008006" key="5">
    <source>
        <dbReference type="Google" id="ProtNLM"/>
    </source>
</evidence>
<dbReference type="InterPro" id="IPR055170">
    <property type="entry name" value="GFO_IDH_MocA-like_dom"/>
</dbReference>
<proteinExistence type="predicted"/>
<dbReference type="AlphaFoldDB" id="A0A162G2R1"/>
<evidence type="ECO:0000313" key="4">
    <source>
        <dbReference type="Proteomes" id="UP000075799"/>
    </source>
</evidence>
<evidence type="ECO:0000259" key="1">
    <source>
        <dbReference type="Pfam" id="PF01408"/>
    </source>
</evidence>
<dbReference type="Proteomes" id="UP000075799">
    <property type="component" value="Unassembled WGS sequence"/>
</dbReference>
<accession>A0A162G2R1</accession>
<gene>
    <name evidence="3" type="ORF">AZI87_13065</name>
</gene>
<sequence length="308" mass="34290">MASTSAEKVLIVGYGSIGKRHLGAFEAAGAEVAVVTQQDVTHQKIYRDVSSAVVEYNPGIVVVANSTDKHLAALENLKLAGFKGIVLVEKPLADKVISFKHSFAGLYVAYNLRRSPLLTRLKEELKNREVVTAHVYCGQYLPGWRPQRDYREVYSAKKDQGGGVLRDLSHELDYTQWLFGNFEYLAAQGGHFSNLEIDSDDVFTLLGKTQKSPHVVVSINYLDRVARRTILVHCQDATLFVDMVAGRLMINSEVVLDNLKVADTYLEQARSLIEGRTQSLSSFDDGMSVLKLIEAAEHSSQERKFINL</sequence>
<dbReference type="InterPro" id="IPR036291">
    <property type="entry name" value="NAD(P)-bd_dom_sf"/>
</dbReference>
<evidence type="ECO:0000259" key="2">
    <source>
        <dbReference type="Pfam" id="PF22725"/>
    </source>
</evidence>
<dbReference type="EMBL" id="LUKD01000006">
    <property type="protein sequence ID" value="KYG64173.1"/>
    <property type="molecule type" value="Genomic_DNA"/>
</dbReference>
<protein>
    <recommendedName>
        <fullName evidence="5">Oxidoreductase</fullName>
    </recommendedName>
</protein>
<dbReference type="InterPro" id="IPR000683">
    <property type="entry name" value="Gfo/Idh/MocA-like_OxRdtase_N"/>
</dbReference>
<dbReference type="PANTHER" id="PTHR43377:SF1">
    <property type="entry name" value="BILIVERDIN REDUCTASE A"/>
    <property type="match status" value="1"/>
</dbReference>
<feature type="domain" description="Gfo/Idh/MocA-like oxidoreductase N-terminal" evidence="1">
    <location>
        <begin position="8"/>
        <end position="96"/>
    </location>
</feature>